<accession>A0A501QLP1</accession>
<dbReference type="AlphaFoldDB" id="A0A501QLP1"/>
<evidence type="ECO:0000256" key="1">
    <source>
        <dbReference type="SAM" id="SignalP"/>
    </source>
</evidence>
<keyword evidence="1" id="KW-0732">Signal</keyword>
<evidence type="ECO:0000313" key="3">
    <source>
        <dbReference type="EMBL" id="TPD73659.1"/>
    </source>
</evidence>
<dbReference type="EMBL" id="VFJE01000045">
    <property type="protein sequence ID" value="TPD73659.1"/>
    <property type="molecule type" value="Genomic_DNA"/>
</dbReference>
<reference evidence="3 4" key="1">
    <citation type="submission" date="2019-06" db="EMBL/GenBank/DDBJ databases">
        <title>Flavobacterium sp. MaA-Y11 from geoumgang.</title>
        <authorList>
            <person name="Jeong S."/>
        </authorList>
    </citation>
    <scope>NUCLEOTIDE SEQUENCE [LARGE SCALE GENOMIC DNA]</scope>
    <source>
        <strain evidence="3 4">MaA-Y11</strain>
    </source>
</reference>
<feature type="chain" id="PRO_5021416226" evidence="1">
    <location>
        <begin position="21"/>
        <end position="1160"/>
    </location>
</feature>
<evidence type="ECO:0000259" key="2">
    <source>
        <dbReference type="Pfam" id="PF20041"/>
    </source>
</evidence>
<dbReference type="NCBIfam" id="TIGR03696">
    <property type="entry name" value="Rhs_assc_core"/>
    <property type="match status" value="1"/>
</dbReference>
<evidence type="ECO:0000313" key="4">
    <source>
        <dbReference type="Proteomes" id="UP000319175"/>
    </source>
</evidence>
<feature type="signal peptide" evidence="1">
    <location>
        <begin position="1"/>
        <end position="20"/>
    </location>
</feature>
<dbReference type="PANTHER" id="PTHR32305">
    <property type="match status" value="1"/>
</dbReference>
<dbReference type="RefSeq" id="WP_139997647.1">
    <property type="nucleotide sequence ID" value="NZ_VFJE01000045.1"/>
</dbReference>
<dbReference type="InterPro" id="IPR050708">
    <property type="entry name" value="T6SS_VgrG/RHS"/>
</dbReference>
<sequence length="1160" mass="131249">MKNTLLPYIACLLLPIAAQSQDQNYVRTTAYKIETWDTIASPTAAQAAVQITYLDGLGRPMQQRAHRQSGTGTDLVTHFAYDAFGRMAKEYLPYPTQSASLAYDSTAEAGVLAYYVNPPAPSAATEATANPYSEKLFENSHLNRVLKQAAPGNPWALGSGHEVKMAYDTNTEADEVKMYTANATWNTTSKIYDVSLVSGNHAPGQLYKNVTKNENWTSGLDNTTEEFTDKEGRIVLKRTYESGVRHDTYYVYDQFGNLSYVFPPLADNPPTQLDDLCYQYKYDHRNRLAEKKLPGREWQLMVYDRLDRIVATGPTSSPFTGTLKGWVITKYDPLGRVAYTGWYQNTDAHTRQYIQNTFNSWPNQWETRTASQTVDNISVGYTNNAFPTSGMKVLSVSWYDDYAFPGAPTAFPDVEGQTVFYNSTKRPKGMPTGSWTRALQVEPSLTAGELAYTLYDTKGRPISTKLTNYLGGHTITDRKLDFTGKTEYTVTKHQRTNSDTEFTVREDFTYNTQDRLLSHTHKINSLPAELLALNSYDKLGRLSSKKTGGNNLTGSSFYQKVDYSYNIRGWLKAINSIDNFATDDAGTDLFAFALRYDNTEGIYDFSHRPLYNGNISETRWMSRSDGKERSYTYTYDALNRLNKAAYFKDRNYTKSYDESMNYDKNGNITHLERFGELDYESVSILIDDLEYTYLPGGNQLLKIKDNTLHPSGFRDGIDREAEYKHDTYGNMITDDNKGIVAIYNHMNLPIQISFVTGAKITYLYDASGKKLKKTVWDGSDDTPTDYLSGFQYIHETLDFFPTAEGYVKYIRPLRGRPARFNYAYNLTDHLGNIRMSYGMDNDKGGLVILEENHYYPFGMKHEKYNSDKYEYVEISKEDGGYLIGIEPLGPQQRRSYQYKYNGKEWQDEMGLSMYDYGARNYDPAIGRWMNIDPLAEKMTRHSPYNYAFNNPLRFVDPDGMQGQDVIFKGKEAAKAFAQLQSSTNMELTMDSKGKVHTNGTPENYSDKQLLAAINSESVTVEVTAHSNLQSTWDESATIITDSFNGSSTSEGKTTSFMEIQVDGAERWDKAVKGPGTVAKHAVIEGFLGALQARAQKLDFVGPATITDMANKNSVYRFAHDNAPSQNGILTIQQSDGRKGRAYHKDENGKQTNIQTWPQKM</sequence>
<dbReference type="Gene3D" id="2.180.10.10">
    <property type="entry name" value="RHS repeat-associated core"/>
    <property type="match status" value="1"/>
</dbReference>
<dbReference type="InterPro" id="IPR045619">
    <property type="entry name" value="DUF6443"/>
</dbReference>
<organism evidence="3 4">
    <name type="scientific">Flavobacterium microcysteis</name>
    <dbReference type="NCBI Taxonomy" id="2596891"/>
    <lineage>
        <taxon>Bacteria</taxon>
        <taxon>Pseudomonadati</taxon>
        <taxon>Bacteroidota</taxon>
        <taxon>Flavobacteriia</taxon>
        <taxon>Flavobacteriales</taxon>
        <taxon>Flavobacteriaceae</taxon>
        <taxon>Flavobacterium</taxon>
    </lineage>
</organism>
<dbReference type="Proteomes" id="UP000319175">
    <property type="component" value="Unassembled WGS sequence"/>
</dbReference>
<protein>
    <submittedName>
        <fullName evidence="3">RHS repeat-associated core domain-containing protein</fullName>
    </submittedName>
</protein>
<keyword evidence="4" id="KW-1185">Reference proteome</keyword>
<dbReference type="PANTHER" id="PTHR32305:SF15">
    <property type="entry name" value="PROTEIN RHSA-RELATED"/>
    <property type="match status" value="1"/>
</dbReference>
<dbReference type="OrthoDB" id="2972467at2"/>
<gene>
    <name evidence="3" type="ORF">FJA49_00260</name>
</gene>
<dbReference type="Pfam" id="PF20041">
    <property type="entry name" value="DUF6443"/>
    <property type="match status" value="1"/>
</dbReference>
<name>A0A501QLP1_9FLAO</name>
<proteinExistence type="predicted"/>
<comment type="caution">
    <text evidence="3">The sequence shown here is derived from an EMBL/GenBank/DDBJ whole genome shotgun (WGS) entry which is preliminary data.</text>
</comment>
<feature type="domain" description="DUF6443" evidence="2">
    <location>
        <begin position="28"/>
        <end position="169"/>
    </location>
</feature>
<dbReference type="InterPro" id="IPR022385">
    <property type="entry name" value="Rhs_assc_core"/>
</dbReference>